<comment type="caution">
    <text evidence="4">The sequence shown here is derived from an EMBL/GenBank/DDBJ whole genome shotgun (WGS) entry which is preliminary data.</text>
</comment>
<keyword evidence="2" id="KW-0732">Signal</keyword>
<dbReference type="OrthoDB" id="9805159at2"/>
<evidence type="ECO:0000256" key="2">
    <source>
        <dbReference type="SAM" id="SignalP"/>
    </source>
</evidence>
<dbReference type="Gene3D" id="3.20.20.80">
    <property type="entry name" value="Glycosidases"/>
    <property type="match status" value="1"/>
</dbReference>
<dbReference type="AlphaFoldDB" id="A0A4Q7DLM6"/>
<protein>
    <recommendedName>
        <fullName evidence="3">Glycosyl hydrolase family 13 catalytic domain-containing protein</fullName>
    </recommendedName>
</protein>
<evidence type="ECO:0000313" key="5">
    <source>
        <dbReference type="Proteomes" id="UP000293550"/>
    </source>
</evidence>
<dbReference type="GO" id="GO:0005975">
    <property type="term" value="P:carbohydrate metabolic process"/>
    <property type="evidence" value="ECO:0007669"/>
    <property type="project" value="InterPro"/>
</dbReference>
<dbReference type="InterPro" id="IPR006047">
    <property type="entry name" value="GH13_cat_dom"/>
</dbReference>
<reference evidence="4 5" key="1">
    <citation type="submission" date="2018-10" db="EMBL/GenBank/DDBJ databases">
        <title>An updated phylogeny of the Alphaproteobacteria reveals that the parasitic Rickettsiales and Holosporales have independent origins.</title>
        <authorList>
            <person name="Munoz-Gomez S.A."/>
            <person name="Hess S."/>
            <person name="Burger G."/>
            <person name="Lang B.F."/>
            <person name="Susko E."/>
            <person name="Slamovits C.H."/>
            <person name="Roger A.J."/>
        </authorList>
    </citation>
    <scope>NUCLEOTIDE SEQUENCE [LARGE SCALE GENOMIC DNA]</scope>
    <source>
        <strain evidence="4">HOLO01</strain>
    </source>
</reference>
<evidence type="ECO:0000259" key="3">
    <source>
        <dbReference type="SMART" id="SM00642"/>
    </source>
</evidence>
<proteinExistence type="predicted"/>
<dbReference type="InterPro" id="IPR017853">
    <property type="entry name" value="GH"/>
</dbReference>
<name>A0A4Q7DLM6_9PROT</name>
<keyword evidence="5" id="KW-1185">Reference proteome</keyword>
<sequence>MTKNNIKALCSALLLSTLAVPACAVTSANLNGPVFFNTADTPERPRIYHAFDLGYNLTSAPASFSGADATPLLGNPPSTSTTKLAQIAAKGYTHVLVSPPNVTIPLTTPASTILTSATATASTTLAPNNSWSLAYYPYICNLSYAPSGGNTYQTDLNTAFQTLGLPETPYYKYGYTLNDGTVVGYRLGSDRYGSANDLATLINAANALKLGVIVDVVFHQTGFQGGSLGSSPSTSSSGATTYAVNYSPNSYKLSTEPLSYAATTSVTNTVTTANSTTGNSGPSTLTTGNMKVTTTVSASGTTIVTTTPSPTVNFFKQTPTTLANPAYSTTTYYSDTLDTNQPAVQTMIAGYLQLLKDMGVAGIRIYGLSSSLDNMSSVLQSIGQGSSQTPSFPLGFGEDSNKTNRDDPSGDAVILAPTLPLEDFALQKQLATSFTKTAGGMSFGFSNPSMRLMGPGSSNPPNMAMPKALVGNTPAITFSVNQDMYPGVGTLSGTGVFYKNSSATSINSDDTAQSQLATAYLCSIRNGSPMVLRYEDERDSNTLIEQALSFRTRMEQYNAPHEYVSTLSNTVGSPSNVLLIARQHGFVIINNGGDPYTTTLNDINKLASDNLKTTLGRVIN</sequence>
<feature type="chain" id="PRO_5020452802" description="Glycosyl hydrolase family 13 catalytic domain-containing protein" evidence="2">
    <location>
        <begin position="25"/>
        <end position="620"/>
    </location>
</feature>
<feature type="signal peptide" evidence="2">
    <location>
        <begin position="1"/>
        <end position="24"/>
    </location>
</feature>
<evidence type="ECO:0000256" key="1">
    <source>
        <dbReference type="SAM" id="MobiDB-lite"/>
    </source>
</evidence>
<feature type="compositionally biased region" description="Basic and acidic residues" evidence="1">
    <location>
        <begin position="399"/>
        <end position="408"/>
    </location>
</feature>
<feature type="domain" description="Glycosyl hydrolase family 13 catalytic" evidence="3">
    <location>
        <begin position="143"/>
        <end position="551"/>
    </location>
</feature>
<accession>A0A4Q7DLM6</accession>
<evidence type="ECO:0000313" key="4">
    <source>
        <dbReference type="EMBL" id="RZI47084.1"/>
    </source>
</evidence>
<dbReference type="RefSeq" id="WP_130153197.1">
    <property type="nucleotide sequence ID" value="NZ_SCFB01000001.1"/>
</dbReference>
<feature type="compositionally biased region" description="Polar residues" evidence="1">
    <location>
        <begin position="381"/>
        <end position="391"/>
    </location>
</feature>
<dbReference type="EMBL" id="SCFB01000001">
    <property type="protein sequence ID" value="RZI47084.1"/>
    <property type="molecule type" value="Genomic_DNA"/>
</dbReference>
<organism evidence="4 5">
    <name type="scientific">Candidatus Finniella inopinata</name>
    <dbReference type="NCBI Taxonomy" id="1696036"/>
    <lineage>
        <taxon>Bacteria</taxon>
        <taxon>Pseudomonadati</taxon>
        <taxon>Pseudomonadota</taxon>
        <taxon>Alphaproteobacteria</taxon>
        <taxon>Holosporales</taxon>
        <taxon>Candidatus Paracaedibacteraceae</taxon>
        <taxon>Candidatus Finniella</taxon>
    </lineage>
</organism>
<dbReference type="SMART" id="SM00642">
    <property type="entry name" value="Aamy"/>
    <property type="match status" value="1"/>
</dbReference>
<dbReference type="Proteomes" id="UP000293550">
    <property type="component" value="Unassembled WGS sequence"/>
</dbReference>
<gene>
    <name evidence="4" type="ORF">EQU50_00415</name>
</gene>
<dbReference type="SUPFAM" id="SSF51445">
    <property type="entry name" value="(Trans)glycosidases"/>
    <property type="match status" value="1"/>
</dbReference>
<feature type="region of interest" description="Disordered" evidence="1">
    <location>
        <begin position="381"/>
        <end position="408"/>
    </location>
</feature>